<name>A0A5J9SNH0_9POAL</name>
<protein>
    <submittedName>
        <fullName evidence="2">Uncharacterized protein</fullName>
    </submittedName>
</protein>
<feature type="non-terminal residue" evidence="2">
    <location>
        <position position="1"/>
    </location>
</feature>
<feature type="region of interest" description="Disordered" evidence="1">
    <location>
        <begin position="1"/>
        <end position="42"/>
    </location>
</feature>
<organism evidence="2 3">
    <name type="scientific">Eragrostis curvula</name>
    <name type="common">weeping love grass</name>
    <dbReference type="NCBI Taxonomy" id="38414"/>
    <lineage>
        <taxon>Eukaryota</taxon>
        <taxon>Viridiplantae</taxon>
        <taxon>Streptophyta</taxon>
        <taxon>Embryophyta</taxon>
        <taxon>Tracheophyta</taxon>
        <taxon>Spermatophyta</taxon>
        <taxon>Magnoliopsida</taxon>
        <taxon>Liliopsida</taxon>
        <taxon>Poales</taxon>
        <taxon>Poaceae</taxon>
        <taxon>PACMAD clade</taxon>
        <taxon>Chloridoideae</taxon>
        <taxon>Eragrostideae</taxon>
        <taxon>Eragrostidinae</taxon>
        <taxon>Eragrostis</taxon>
    </lineage>
</organism>
<evidence type="ECO:0000256" key="1">
    <source>
        <dbReference type="SAM" id="MobiDB-lite"/>
    </source>
</evidence>
<comment type="caution">
    <text evidence="2">The sequence shown here is derived from an EMBL/GenBank/DDBJ whole genome shotgun (WGS) entry which is preliminary data.</text>
</comment>
<feature type="region of interest" description="Disordered" evidence="1">
    <location>
        <begin position="178"/>
        <end position="199"/>
    </location>
</feature>
<dbReference type="EMBL" id="RWGY01000574">
    <property type="protein sequence ID" value="TVU00515.1"/>
    <property type="molecule type" value="Genomic_DNA"/>
</dbReference>
<feature type="compositionally biased region" description="Low complexity" evidence="1">
    <location>
        <begin position="180"/>
        <end position="190"/>
    </location>
</feature>
<dbReference type="PANTHER" id="PTHR35166">
    <property type="entry name" value="OS05G0193700 PROTEIN-RELATED"/>
    <property type="match status" value="1"/>
</dbReference>
<evidence type="ECO:0000313" key="2">
    <source>
        <dbReference type="EMBL" id="TVU00515.1"/>
    </source>
</evidence>
<proteinExistence type="predicted"/>
<gene>
    <name evidence="2" type="ORF">EJB05_54041</name>
</gene>
<reference evidence="2 3" key="1">
    <citation type="journal article" date="2019" name="Sci. Rep.">
        <title>A high-quality genome of Eragrostis curvula grass provides insights into Poaceae evolution and supports new strategies to enhance forage quality.</title>
        <authorList>
            <person name="Carballo J."/>
            <person name="Santos B.A.C.M."/>
            <person name="Zappacosta D."/>
            <person name="Garbus I."/>
            <person name="Selva J.P."/>
            <person name="Gallo C.A."/>
            <person name="Diaz A."/>
            <person name="Albertini E."/>
            <person name="Caccamo M."/>
            <person name="Echenique V."/>
        </authorList>
    </citation>
    <scope>NUCLEOTIDE SEQUENCE [LARGE SCALE GENOMIC DNA]</scope>
    <source>
        <strain evidence="3">cv. Victoria</strain>
        <tissue evidence="2">Leaf</tissue>
    </source>
</reference>
<dbReference type="PANTHER" id="PTHR35166:SF20">
    <property type="entry name" value="EXPRESSED PROTEIN"/>
    <property type="match status" value="1"/>
</dbReference>
<keyword evidence="3" id="KW-1185">Reference proteome</keyword>
<dbReference type="OrthoDB" id="687234at2759"/>
<dbReference type="Gramene" id="TVU00515">
    <property type="protein sequence ID" value="TVU00515"/>
    <property type="gene ID" value="EJB05_54041"/>
</dbReference>
<dbReference type="AlphaFoldDB" id="A0A5J9SNH0"/>
<accession>A0A5J9SNH0</accession>
<evidence type="ECO:0000313" key="3">
    <source>
        <dbReference type="Proteomes" id="UP000324897"/>
    </source>
</evidence>
<dbReference type="Proteomes" id="UP000324897">
    <property type="component" value="Unassembled WGS sequence"/>
</dbReference>
<feature type="compositionally biased region" description="Low complexity" evidence="1">
    <location>
        <begin position="7"/>
        <end position="26"/>
    </location>
</feature>
<sequence>MAGAKSTEPTAAAGEAALENAATTGEKPPAKHRMPTSHVKWILSKKPMVPPARFAALKRSNPDLTPRPGEEEADEELTRLYFLAKAFYEMEERMPRQQERVRAELAEGGARTQSMWVQFFITGRENASCSCLWGYVEVDDEWMKQRAEAHAVFDREWPKIQAKLDAMILEDEEYARQQRASKASTRTAAAPMRRRKMTR</sequence>